<protein>
    <submittedName>
        <fullName evidence="2">AP-3 complex subunit delta</fullName>
    </submittedName>
</protein>
<feature type="domain" description="Clathrin/coatomer adaptor adaptin-like N-terminal" evidence="1">
    <location>
        <begin position="32"/>
        <end position="117"/>
    </location>
</feature>
<gene>
    <name evidence="2" type="ORF">GA_TR16691_c2_g1_i1_g.53530</name>
</gene>
<dbReference type="AlphaFoldDB" id="A0A1J3D6P4"/>
<accession>A0A1J3D6P4</accession>
<dbReference type="GO" id="GO:0006623">
    <property type="term" value="P:protein targeting to vacuole"/>
    <property type="evidence" value="ECO:0007669"/>
    <property type="project" value="TreeGrafter"/>
</dbReference>
<dbReference type="PANTHER" id="PTHR22781:SF13">
    <property type="entry name" value="AP-3 COMPLEX SUBUNIT DELTA"/>
    <property type="match status" value="1"/>
</dbReference>
<organism evidence="2">
    <name type="scientific">Noccaea caerulescens</name>
    <name type="common">Alpine penny-cress</name>
    <name type="synonym">Thlaspi caerulescens</name>
    <dbReference type="NCBI Taxonomy" id="107243"/>
    <lineage>
        <taxon>Eukaryota</taxon>
        <taxon>Viridiplantae</taxon>
        <taxon>Streptophyta</taxon>
        <taxon>Embryophyta</taxon>
        <taxon>Tracheophyta</taxon>
        <taxon>Spermatophyta</taxon>
        <taxon>Magnoliopsida</taxon>
        <taxon>eudicotyledons</taxon>
        <taxon>Gunneridae</taxon>
        <taxon>Pentapetalae</taxon>
        <taxon>rosids</taxon>
        <taxon>malvids</taxon>
        <taxon>Brassicales</taxon>
        <taxon>Brassicaceae</taxon>
        <taxon>Coluteocarpeae</taxon>
        <taxon>Noccaea</taxon>
    </lineage>
</organism>
<dbReference type="Pfam" id="PF01602">
    <property type="entry name" value="Adaptin_N"/>
    <property type="match status" value="1"/>
</dbReference>
<dbReference type="InterPro" id="IPR011989">
    <property type="entry name" value="ARM-like"/>
</dbReference>
<dbReference type="GO" id="GO:0030123">
    <property type="term" value="C:AP-3 adaptor complex"/>
    <property type="evidence" value="ECO:0007669"/>
    <property type="project" value="InterPro"/>
</dbReference>
<evidence type="ECO:0000259" key="1">
    <source>
        <dbReference type="Pfam" id="PF01602"/>
    </source>
</evidence>
<dbReference type="GO" id="GO:0006896">
    <property type="term" value="P:Golgi to vacuole transport"/>
    <property type="evidence" value="ECO:0007669"/>
    <property type="project" value="TreeGrafter"/>
</dbReference>
<dbReference type="SUPFAM" id="SSF48371">
    <property type="entry name" value="ARM repeat"/>
    <property type="match status" value="1"/>
</dbReference>
<dbReference type="InterPro" id="IPR016024">
    <property type="entry name" value="ARM-type_fold"/>
</dbReference>
<dbReference type="EMBL" id="GEVI01016599">
    <property type="protein sequence ID" value="JAU15721.1"/>
    <property type="molecule type" value="Transcribed_RNA"/>
</dbReference>
<dbReference type="Gene3D" id="1.25.10.10">
    <property type="entry name" value="Leucine-rich Repeat Variant"/>
    <property type="match status" value="1"/>
</dbReference>
<proteinExistence type="predicted"/>
<dbReference type="InterPro" id="IPR002553">
    <property type="entry name" value="Clathrin/coatomer_adapt-like_N"/>
</dbReference>
<name>A0A1J3D6P4_NOCCA</name>
<dbReference type="InterPro" id="IPR017105">
    <property type="entry name" value="AP3_complex_dsu"/>
</dbReference>
<evidence type="ECO:0000313" key="2">
    <source>
        <dbReference type="EMBL" id="JAU15721.1"/>
    </source>
</evidence>
<dbReference type="GO" id="GO:0010008">
    <property type="term" value="C:endosome membrane"/>
    <property type="evidence" value="ECO:0007669"/>
    <property type="project" value="TreeGrafter"/>
</dbReference>
<reference evidence="2" key="1">
    <citation type="submission" date="2016-07" db="EMBL/GenBank/DDBJ databases">
        <title>De novo transcriptome assembly of four accessions of the metal hyperaccumulator plant Noccaea caerulescens.</title>
        <authorList>
            <person name="Blande D."/>
            <person name="Halimaa P."/>
            <person name="Tervahauta A.I."/>
            <person name="Aarts M.G."/>
            <person name="Karenlampi S.O."/>
        </authorList>
    </citation>
    <scope>NUCLEOTIDE SEQUENCE</scope>
</reference>
<sequence>MTSSNSLIDSLFQRSLEDLFKGLRLQLLRESPFISKSLEEIRREIKMTDPSTKSVALQKLSYLAALHGVDMTWAAFHAVEVVSSSRFAHKRIGYHAIAQSFNDQTPVLLLITNQLQRIRSESRSGMFV</sequence>
<dbReference type="PANTHER" id="PTHR22781">
    <property type="entry name" value="DELTA ADAPTIN-RELATED"/>
    <property type="match status" value="1"/>
</dbReference>